<dbReference type="SMR" id="A0A1D6NL05"/>
<dbReference type="PANTHER" id="PTHR45125:SF40">
    <property type="entry name" value="OS06G0117800 PROTEIN"/>
    <property type="match status" value="1"/>
</dbReference>
<dbReference type="eggNOG" id="KOG0039">
    <property type="taxonomic scope" value="Eukaryota"/>
</dbReference>
<evidence type="ECO:0000259" key="2">
    <source>
        <dbReference type="Pfam" id="PF08414"/>
    </source>
</evidence>
<dbReference type="InParanoid" id="A0A1D6NL05"/>
<feature type="domain" description="NADPH oxidase Respiratory burst" evidence="2">
    <location>
        <begin position="1"/>
        <end position="40"/>
    </location>
</feature>
<feature type="region of interest" description="Disordered" evidence="1">
    <location>
        <begin position="161"/>
        <end position="209"/>
    </location>
</feature>
<protein>
    <recommendedName>
        <fullName evidence="5">No apical meristem-associated C-terminal domain-containing protein</fullName>
    </recommendedName>
</protein>
<dbReference type="Gene3D" id="1.10.238.10">
    <property type="entry name" value="EF-hand"/>
    <property type="match status" value="1"/>
</dbReference>
<evidence type="ECO:0000256" key="1">
    <source>
        <dbReference type="SAM" id="MobiDB-lite"/>
    </source>
</evidence>
<dbReference type="GO" id="GO:0050664">
    <property type="term" value="F:oxidoreductase activity, acting on NAD(P)H, oxygen as acceptor"/>
    <property type="evidence" value="ECO:0007669"/>
    <property type="project" value="InterPro"/>
</dbReference>
<dbReference type="OMA" id="LQISRME"/>
<dbReference type="PANTHER" id="PTHR45125">
    <property type="entry name" value="F21J9.4-RELATED"/>
    <property type="match status" value="1"/>
</dbReference>
<dbReference type="InterPro" id="IPR029466">
    <property type="entry name" value="NAM-associated_C"/>
</dbReference>
<feature type="compositionally biased region" description="Basic and acidic residues" evidence="1">
    <location>
        <begin position="189"/>
        <end position="204"/>
    </location>
</feature>
<evidence type="ECO:0000313" key="4">
    <source>
        <dbReference type="EMBL" id="ONM40910.1"/>
    </source>
</evidence>
<gene>
    <name evidence="4" type="ORF">ZEAMMB73_Zm00001d044337</name>
</gene>
<sequence length="318" mass="37181">MVDSKEFAVGIFDALARRRRQNLERISKDELYKFWLQISRMENGQLSNEWAEEQNEQYLHDDWADSLGVFIENPEYANTFEDDTTSQQTFPSHEKAKVSKFSAFKSKVDRRNESGKNEQDRIDDAVKMYEEKEAFQFLHYWKLLHNEPKWNDKVLELNNTPTRKTQQPEGPCNPVGTQPNTENAAITRPEGRDTAKKRRFKEDTASSSAAVEVLQQMQERNEKTEEKQDEQMQEILTLKGNKMRLTEKMFDLQKHEMEVKNKLKEEQLSLTKQDIEARAKQSEAQLLTAELGIMGADLDKLSPSVRAYYVAMQQQIME</sequence>
<reference evidence="4" key="1">
    <citation type="submission" date="2015-12" db="EMBL/GenBank/DDBJ databases">
        <title>Update maize B73 reference genome by single molecule sequencing technologies.</title>
        <authorList>
            <consortium name="Maize Genome Sequencing Project"/>
            <person name="Ware D."/>
        </authorList>
    </citation>
    <scope>NUCLEOTIDE SEQUENCE [LARGE SCALE GENOMIC DNA]</scope>
    <source>
        <tissue evidence="4">Seedling</tissue>
    </source>
</reference>
<evidence type="ECO:0008006" key="5">
    <source>
        <dbReference type="Google" id="ProtNLM"/>
    </source>
</evidence>
<feature type="domain" description="No apical meristem-associated C-terminal" evidence="3">
    <location>
        <begin position="134"/>
        <end position="316"/>
    </location>
</feature>
<dbReference type="GO" id="GO:0004601">
    <property type="term" value="F:peroxidase activity"/>
    <property type="evidence" value="ECO:0007669"/>
    <property type="project" value="InterPro"/>
</dbReference>
<feature type="compositionally biased region" description="Polar residues" evidence="1">
    <location>
        <begin position="175"/>
        <end position="184"/>
    </location>
</feature>
<dbReference type="Pfam" id="PF14303">
    <property type="entry name" value="NAM-associated"/>
    <property type="match status" value="1"/>
</dbReference>
<dbReference type="EMBL" id="CM007649">
    <property type="protein sequence ID" value="ONM40910.1"/>
    <property type="molecule type" value="Genomic_DNA"/>
</dbReference>
<organism evidence="4">
    <name type="scientific">Zea mays</name>
    <name type="common">Maize</name>
    <dbReference type="NCBI Taxonomy" id="4577"/>
    <lineage>
        <taxon>Eukaryota</taxon>
        <taxon>Viridiplantae</taxon>
        <taxon>Streptophyta</taxon>
        <taxon>Embryophyta</taxon>
        <taxon>Tracheophyta</taxon>
        <taxon>Spermatophyta</taxon>
        <taxon>Magnoliopsida</taxon>
        <taxon>Liliopsida</taxon>
        <taxon>Poales</taxon>
        <taxon>Poaceae</taxon>
        <taxon>PACMAD clade</taxon>
        <taxon>Panicoideae</taxon>
        <taxon>Andropogonodae</taxon>
        <taxon>Andropogoneae</taxon>
        <taxon>Tripsacinae</taxon>
        <taxon>Zea</taxon>
    </lineage>
</organism>
<proteinExistence type="predicted"/>
<name>A0A1D6NL05_MAIZE</name>
<dbReference type="PaxDb" id="4577-GRMZM2G019965_P01"/>
<dbReference type="ExpressionAtlas" id="A0A1D6NL05">
    <property type="expression patterns" value="baseline"/>
</dbReference>
<evidence type="ECO:0000259" key="3">
    <source>
        <dbReference type="Pfam" id="PF14303"/>
    </source>
</evidence>
<dbReference type="Pfam" id="PF08414">
    <property type="entry name" value="NADPH_Ox"/>
    <property type="match status" value="1"/>
</dbReference>
<accession>A0A1D6NL05</accession>
<dbReference type="InterPro" id="IPR013623">
    <property type="entry name" value="NADPH_Ox"/>
</dbReference>
<dbReference type="AlphaFoldDB" id="A0A1D6NL05"/>